<comment type="caution">
    <text evidence="3">The sequence shown here is derived from an EMBL/GenBank/DDBJ whole genome shotgun (WGS) entry which is preliminary data.</text>
</comment>
<feature type="transmembrane region" description="Helical" evidence="2">
    <location>
        <begin position="183"/>
        <end position="203"/>
    </location>
</feature>
<keyword evidence="2" id="KW-0472">Membrane</keyword>
<dbReference type="STRING" id="1603886.GCA_001895165_00768"/>
<protein>
    <recommendedName>
        <fullName evidence="5">Asp-tRNAAsn/Glu-tRNAGln amidotransferase A subunit</fullName>
    </recommendedName>
</protein>
<feature type="compositionally biased region" description="Basic residues" evidence="1">
    <location>
        <begin position="266"/>
        <end position="277"/>
    </location>
</feature>
<dbReference type="Proteomes" id="UP000216352">
    <property type="component" value="Unassembled WGS sequence"/>
</dbReference>
<keyword evidence="4" id="KW-1185">Reference proteome</keyword>
<keyword evidence="2" id="KW-0812">Transmembrane</keyword>
<dbReference type="EMBL" id="MWWX01000002">
    <property type="protein sequence ID" value="OZG62999.1"/>
    <property type="molecule type" value="Genomic_DNA"/>
</dbReference>
<gene>
    <name evidence="3" type="ORF">BLEM_0264</name>
</gene>
<sequence>MIMRGVVTPIFGLLAIAAVALGVMNATAWKPSTQIEATTRVSGARYIVTDPGVLPLVDSDARVSVETSDSSQEICVALGSAKDVVGWVSGNDYVRVTGLEDWTELSTQKAEAQGDADVESDSSVAFEDSDMWTDVSCDTGSVSVRASDATETQVAIVDLGEESSATVSLDWTRRNVPDFAMPFYFVGGLCVIFAVLSASVFAMDPSKRRKKGKTAETADGAVSGAVDAAQDAVAQAAAATAEEVTIGAAVAGTLSTSAASVSKMFSGKKSRRRHARRGRDVAATETPAAPTIVDPSARNLVADQQNGVEPSVEGATPSDGGSIAADDAATSVISADELQDYFARLAQEVGGAEGISEPLPGESDATESQEEQ</sequence>
<evidence type="ECO:0000256" key="2">
    <source>
        <dbReference type="SAM" id="Phobius"/>
    </source>
</evidence>
<reference evidence="3 4" key="1">
    <citation type="journal article" date="2017" name="BMC Genomics">
        <title>Comparative genomic and phylogenomic analyses of the Bifidobacteriaceae family.</title>
        <authorList>
            <person name="Lugli G.A."/>
            <person name="Milani C."/>
            <person name="Turroni F."/>
            <person name="Duranti S."/>
            <person name="Mancabelli L."/>
            <person name="Mangifesta M."/>
            <person name="Ferrario C."/>
            <person name="Modesto M."/>
            <person name="Mattarelli P."/>
            <person name="Jiri K."/>
            <person name="van Sinderen D."/>
            <person name="Ventura M."/>
        </authorList>
    </citation>
    <scope>NUCLEOTIDE SEQUENCE [LARGE SCALE GENOMIC DNA]</scope>
    <source>
        <strain evidence="3 4">DSM 28807</strain>
    </source>
</reference>
<organism evidence="3 4">
    <name type="scientific">Bifidobacterium lemurum</name>
    <dbReference type="NCBI Taxonomy" id="1603886"/>
    <lineage>
        <taxon>Bacteria</taxon>
        <taxon>Bacillati</taxon>
        <taxon>Actinomycetota</taxon>
        <taxon>Actinomycetes</taxon>
        <taxon>Bifidobacteriales</taxon>
        <taxon>Bifidobacteriaceae</taxon>
        <taxon>Bifidobacterium</taxon>
    </lineage>
</organism>
<feature type="region of interest" description="Disordered" evidence="1">
    <location>
        <begin position="352"/>
        <end position="372"/>
    </location>
</feature>
<keyword evidence="2" id="KW-1133">Transmembrane helix</keyword>
<dbReference type="AlphaFoldDB" id="A0A261FV05"/>
<name>A0A261FV05_9BIFI</name>
<feature type="region of interest" description="Disordered" evidence="1">
    <location>
        <begin position="265"/>
        <end position="292"/>
    </location>
</feature>
<proteinExistence type="predicted"/>
<evidence type="ECO:0000313" key="4">
    <source>
        <dbReference type="Proteomes" id="UP000216352"/>
    </source>
</evidence>
<evidence type="ECO:0000256" key="1">
    <source>
        <dbReference type="SAM" id="MobiDB-lite"/>
    </source>
</evidence>
<evidence type="ECO:0008006" key="5">
    <source>
        <dbReference type="Google" id="ProtNLM"/>
    </source>
</evidence>
<accession>A0A261FV05</accession>
<evidence type="ECO:0000313" key="3">
    <source>
        <dbReference type="EMBL" id="OZG62999.1"/>
    </source>
</evidence>